<accession>W0F2Y8</accession>
<organism evidence="1 2">
    <name type="scientific">Niabella soli DSM 19437</name>
    <dbReference type="NCBI Taxonomy" id="929713"/>
    <lineage>
        <taxon>Bacteria</taxon>
        <taxon>Pseudomonadati</taxon>
        <taxon>Bacteroidota</taxon>
        <taxon>Chitinophagia</taxon>
        <taxon>Chitinophagales</taxon>
        <taxon>Chitinophagaceae</taxon>
        <taxon>Niabella</taxon>
    </lineage>
</organism>
<name>W0F2Y8_9BACT</name>
<keyword evidence="2" id="KW-1185">Reference proteome</keyword>
<evidence type="ECO:0000313" key="1">
    <source>
        <dbReference type="EMBL" id="AHF17415.1"/>
    </source>
</evidence>
<gene>
    <name evidence="1" type="ORF">NIASO_07115</name>
</gene>
<dbReference type="AlphaFoldDB" id="W0F2Y8"/>
<dbReference type="KEGG" id="nso:NIASO_07115"/>
<sequence>MGPNIGINRKAMGLVVAPRFYSTRSYKWQFGFGPEYEFDARKLDSGYLKTSAISFSGKLIGNLTPAWSLMLRFNIGSVVNAKNQNKVLAANHYSYQPALLYGVSIGLGRRF</sequence>
<dbReference type="STRING" id="929713.NIASO_07115"/>
<reference evidence="1 2" key="1">
    <citation type="submission" date="2013-12" db="EMBL/GenBank/DDBJ databases">
        <authorList>
            <consortium name="DOE Joint Genome Institute"/>
            <person name="Eisen J."/>
            <person name="Huntemann M."/>
            <person name="Han J."/>
            <person name="Chen A."/>
            <person name="Kyrpides N."/>
            <person name="Mavromatis K."/>
            <person name="Markowitz V."/>
            <person name="Palaniappan K."/>
            <person name="Ivanova N."/>
            <person name="Schaumberg A."/>
            <person name="Pati A."/>
            <person name="Liolios K."/>
            <person name="Nordberg H.P."/>
            <person name="Cantor M.N."/>
            <person name="Hua S.X."/>
            <person name="Woyke T."/>
        </authorList>
    </citation>
    <scope>NUCLEOTIDE SEQUENCE [LARGE SCALE GENOMIC DNA]</scope>
    <source>
        <strain evidence="2">DSM 19437</strain>
    </source>
</reference>
<protein>
    <submittedName>
        <fullName evidence="1">Uncharacterized protein</fullName>
    </submittedName>
</protein>
<dbReference type="EMBL" id="CP007035">
    <property type="protein sequence ID" value="AHF17415.1"/>
    <property type="molecule type" value="Genomic_DNA"/>
</dbReference>
<dbReference type="Proteomes" id="UP000003586">
    <property type="component" value="Chromosome"/>
</dbReference>
<proteinExistence type="predicted"/>
<dbReference type="HOGENOM" id="CLU_2155663_0_0_10"/>
<evidence type="ECO:0000313" key="2">
    <source>
        <dbReference type="Proteomes" id="UP000003586"/>
    </source>
</evidence>